<evidence type="ECO:0000256" key="4">
    <source>
        <dbReference type="ARBA" id="ARBA00023239"/>
    </source>
</evidence>
<dbReference type="STRING" id="1450538.A0A2V5HJZ8"/>
<name>A0A2V5HJZ8_ASPV1</name>
<dbReference type="GO" id="GO:0016846">
    <property type="term" value="F:carbon-sulfur lyase activity"/>
    <property type="evidence" value="ECO:0007669"/>
    <property type="project" value="InterPro"/>
</dbReference>
<dbReference type="AlphaFoldDB" id="A0A2V5HJZ8"/>
<dbReference type="Proteomes" id="UP000249829">
    <property type="component" value="Unassembled WGS sequence"/>
</dbReference>
<dbReference type="InterPro" id="IPR011057">
    <property type="entry name" value="Mss4-like_sf"/>
</dbReference>
<dbReference type="EMBL" id="KZ825101">
    <property type="protein sequence ID" value="PYI24788.1"/>
    <property type="molecule type" value="Genomic_DNA"/>
</dbReference>
<comment type="similarity">
    <text evidence="1">Belongs to the Gfa family.</text>
</comment>
<dbReference type="Pfam" id="PF04828">
    <property type="entry name" value="GFA"/>
    <property type="match status" value="1"/>
</dbReference>
<dbReference type="OMA" id="MAEGRCN"/>
<feature type="domain" description="CENP-V/GFA" evidence="5">
    <location>
        <begin position="3"/>
        <end position="114"/>
    </location>
</feature>
<dbReference type="GO" id="GO:0046872">
    <property type="term" value="F:metal ion binding"/>
    <property type="evidence" value="ECO:0007669"/>
    <property type="project" value="UniProtKB-KW"/>
</dbReference>
<evidence type="ECO:0000256" key="1">
    <source>
        <dbReference type="ARBA" id="ARBA00005495"/>
    </source>
</evidence>
<evidence type="ECO:0000313" key="6">
    <source>
        <dbReference type="EMBL" id="PYI24788.1"/>
    </source>
</evidence>
<organism evidence="6 7">
    <name type="scientific">Aspergillus violaceofuscus (strain CBS 115571)</name>
    <dbReference type="NCBI Taxonomy" id="1450538"/>
    <lineage>
        <taxon>Eukaryota</taxon>
        <taxon>Fungi</taxon>
        <taxon>Dikarya</taxon>
        <taxon>Ascomycota</taxon>
        <taxon>Pezizomycotina</taxon>
        <taxon>Eurotiomycetes</taxon>
        <taxon>Eurotiomycetidae</taxon>
        <taxon>Eurotiales</taxon>
        <taxon>Aspergillaceae</taxon>
        <taxon>Aspergillus</taxon>
    </lineage>
</organism>
<dbReference type="InterPro" id="IPR006913">
    <property type="entry name" value="CENP-V/GFA"/>
</dbReference>
<keyword evidence="2" id="KW-0479">Metal-binding</keyword>
<evidence type="ECO:0000313" key="7">
    <source>
        <dbReference type="Proteomes" id="UP000249829"/>
    </source>
</evidence>
<reference evidence="6 7" key="1">
    <citation type="submission" date="2018-02" db="EMBL/GenBank/DDBJ databases">
        <title>The genomes of Aspergillus section Nigri reveals drivers in fungal speciation.</title>
        <authorList>
            <consortium name="DOE Joint Genome Institute"/>
            <person name="Vesth T.C."/>
            <person name="Nybo J."/>
            <person name="Theobald S."/>
            <person name="Brandl J."/>
            <person name="Frisvad J.C."/>
            <person name="Nielsen K.F."/>
            <person name="Lyhne E.K."/>
            <person name="Kogle M.E."/>
            <person name="Kuo A."/>
            <person name="Riley R."/>
            <person name="Clum A."/>
            <person name="Nolan M."/>
            <person name="Lipzen A."/>
            <person name="Salamov A."/>
            <person name="Henrissat B."/>
            <person name="Wiebenga A."/>
            <person name="De vries R.P."/>
            <person name="Grigoriev I.V."/>
            <person name="Mortensen U.H."/>
            <person name="Andersen M.R."/>
            <person name="Baker S.E."/>
        </authorList>
    </citation>
    <scope>NUCLEOTIDE SEQUENCE [LARGE SCALE GENOMIC DNA]</scope>
    <source>
        <strain evidence="6 7">CBS 115571</strain>
    </source>
</reference>
<accession>A0A2V5HJZ8</accession>
<dbReference type="PANTHER" id="PTHR33337">
    <property type="entry name" value="GFA DOMAIN-CONTAINING PROTEIN"/>
    <property type="match status" value="1"/>
</dbReference>
<evidence type="ECO:0000256" key="3">
    <source>
        <dbReference type="ARBA" id="ARBA00022833"/>
    </source>
</evidence>
<dbReference type="PROSITE" id="PS51891">
    <property type="entry name" value="CENP_V_GFA"/>
    <property type="match status" value="1"/>
</dbReference>
<keyword evidence="3" id="KW-0862">Zinc</keyword>
<evidence type="ECO:0000256" key="2">
    <source>
        <dbReference type="ARBA" id="ARBA00022723"/>
    </source>
</evidence>
<dbReference type="SUPFAM" id="SSF51316">
    <property type="entry name" value="Mss4-like"/>
    <property type="match status" value="1"/>
</dbReference>
<dbReference type="PANTHER" id="PTHR33337:SF40">
    <property type="entry name" value="CENP-V_GFA DOMAIN-CONTAINING PROTEIN-RELATED"/>
    <property type="match status" value="1"/>
</dbReference>
<keyword evidence="7" id="KW-1185">Reference proteome</keyword>
<dbReference type="Gene3D" id="3.90.1590.10">
    <property type="entry name" value="glutathione-dependent formaldehyde- activating enzyme (gfa)"/>
    <property type="match status" value="1"/>
</dbReference>
<evidence type="ECO:0000259" key="5">
    <source>
        <dbReference type="PROSITE" id="PS51891"/>
    </source>
</evidence>
<sequence length="123" mass="13661">MPYDGHCMCGRIQVSLPQQPSQSLRCHCLGSSINYVLGDSDVTIKDSRLSLKSYGDYHTQSGNIVLRQFCSECGSPISTKSPDFPGKTLLKASLFDEISRPSQEVFTCRRQTWEPAIEGAKQD</sequence>
<keyword evidence="4" id="KW-0456">Lyase</keyword>
<proteinExistence type="inferred from homology"/>
<gene>
    <name evidence="6" type="ORF">BO99DRAFT_418358</name>
</gene>
<protein>
    <recommendedName>
        <fullName evidence="5">CENP-V/GFA domain-containing protein</fullName>
    </recommendedName>
</protein>